<dbReference type="OrthoDB" id="10266265at2759"/>
<protein>
    <recommendedName>
        <fullName evidence="6">Vacuolar protein sorting-associated protein 45</fullName>
    </recommendedName>
</protein>
<evidence type="ECO:0000256" key="4">
    <source>
        <dbReference type="ARBA" id="ARBA00022927"/>
    </source>
</evidence>
<evidence type="ECO:0000256" key="5">
    <source>
        <dbReference type="ARBA" id="ARBA00023136"/>
    </source>
</evidence>
<dbReference type="GO" id="GO:0012505">
    <property type="term" value="C:endomembrane system"/>
    <property type="evidence" value="ECO:0007669"/>
    <property type="project" value="UniProtKB-SubCell"/>
</dbReference>
<name>A0A9J6BW26_POLVA</name>
<dbReference type="PANTHER" id="PTHR11679">
    <property type="entry name" value="VESICLE PROTEIN SORTING-ASSOCIATED"/>
    <property type="match status" value="1"/>
</dbReference>
<dbReference type="FunFam" id="3.90.830.10:FF:000002">
    <property type="entry name" value="Vacuolar protein sorting-associated protein 45"/>
    <property type="match status" value="1"/>
</dbReference>
<sequence>MNLIKAVQMYIDKMIEEAGVGMKILLMDRETTSIISMAFSQTEMLQKEVYLFERIDSGRSNERLKYLKCIVFIRPTRENILRLSNELKSPKYGSYFIYFSNIIPRTDIKALAECDESESVREVKEVYADFLSINANLFSINIPTCLHALNWQSDALDRSVSGIIGVLLSLKIRPTIRYKIGSQVAQTLAKRVFDTINKESSLFSFRPPENGIPPPLLLILDRCDDPITPLLTQWTYQAMVHQLLTIKNNRVDLSNVAGVPSELKEVVLSAEQDDFYAKNLFSNYGEIATTIRDLIESFQKRAKEQKKIETIADMKNFVETYPQFKKMSGTVNKHLVLISELSMKIGKRSLLELSELEQDMVCKPDHSAQLQKIKKLVSEERINVEDALRLILMYSMRYERHANCGTVGLLNSLKERNGRTHLVPKMLEYISQSARSELFNTVKITDAVKLTRNLIKGLKGIENVYTQHVCVLKELLEEIFKGRPIDQQYPFINSSEVPYRRPPTEIIVFIVGGATYEEALAVHQLNQLGYRVILGGTTIHNSETFLEEVIAATNGAPFKHSRSLQAFHNASNA</sequence>
<keyword evidence="3" id="KW-0813">Transport</keyword>
<dbReference type="Proteomes" id="UP001107558">
    <property type="component" value="Chromosome 3"/>
</dbReference>
<evidence type="ECO:0000256" key="2">
    <source>
        <dbReference type="ARBA" id="ARBA00009884"/>
    </source>
</evidence>
<dbReference type="GO" id="GO:0015031">
    <property type="term" value="P:protein transport"/>
    <property type="evidence" value="ECO:0007669"/>
    <property type="project" value="UniProtKB-KW"/>
</dbReference>
<comment type="similarity">
    <text evidence="2">Belongs to the STXBP/unc-18/SEC1 family.</text>
</comment>
<organism evidence="7 8">
    <name type="scientific">Polypedilum vanderplanki</name>
    <name type="common">Sleeping chironomid midge</name>
    <dbReference type="NCBI Taxonomy" id="319348"/>
    <lineage>
        <taxon>Eukaryota</taxon>
        <taxon>Metazoa</taxon>
        <taxon>Ecdysozoa</taxon>
        <taxon>Arthropoda</taxon>
        <taxon>Hexapoda</taxon>
        <taxon>Insecta</taxon>
        <taxon>Pterygota</taxon>
        <taxon>Neoptera</taxon>
        <taxon>Endopterygota</taxon>
        <taxon>Diptera</taxon>
        <taxon>Nematocera</taxon>
        <taxon>Chironomoidea</taxon>
        <taxon>Chironomidae</taxon>
        <taxon>Chironominae</taxon>
        <taxon>Polypedilum</taxon>
        <taxon>Polypedilum</taxon>
    </lineage>
</organism>
<dbReference type="SUPFAM" id="SSF56815">
    <property type="entry name" value="Sec1/munc18-like (SM) proteins"/>
    <property type="match status" value="1"/>
</dbReference>
<comment type="subcellular location">
    <subcellularLocation>
        <location evidence="1">Endomembrane system</location>
        <topology evidence="1">Peripheral membrane protein</topology>
    </subcellularLocation>
</comment>
<keyword evidence="8" id="KW-1185">Reference proteome</keyword>
<dbReference type="PIRSF" id="PIRSF005715">
    <property type="entry name" value="VPS45_Sec1"/>
    <property type="match status" value="1"/>
</dbReference>
<dbReference type="Gene3D" id="1.25.40.60">
    <property type="match status" value="1"/>
</dbReference>
<dbReference type="Gene3D" id="3.90.830.10">
    <property type="entry name" value="Syntaxin Binding Protein 1, Chain A, domain 2"/>
    <property type="match status" value="1"/>
</dbReference>
<evidence type="ECO:0000313" key="8">
    <source>
        <dbReference type="Proteomes" id="UP001107558"/>
    </source>
</evidence>
<dbReference type="InterPro" id="IPR001619">
    <property type="entry name" value="Sec1-like"/>
</dbReference>
<proteinExistence type="inferred from homology"/>
<dbReference type="EMBL" id="JADBJN010000003">
    <property type="protein sequence ID" value="KAG5674103.1"/>
    <property type="molecule type" value="Genomic_DNA"/>
</dbReference>
<evidence type="ECO:0000256" key="1">
    <source>
        <dbReference type="ARBA" id="ARBA00004184"/>
    </source>
</evidence>
<dbReference type="InterPro" id="IPR036045">
    <property type="entry name" value="Sec1-like_sf"/>
</dbReference>
<dbReference type="Gene3D" id="3.40.50.1910">
    <property type="match status" value="1"/>
</dbReference>
<dbReference type="FunFam" id="3.40.50.2060:FF:000003">
    <property type="entry name" value="vacuolar protein sorting-associated protein 45 isoform X1"/>
    <property type="match status" value="1"/>
</dbReference>
<reference evidence="7" key="1">
    <citation type="submission" date="2021-03" db="EMBL/GenBank/DDBJ databases">
        <title>Chromosome level genome of the anhydrobiotic midge Polypedilum vanderplanki.</title>
        <authorList>
            <person name="Yoshida Y."/>
            <person name="Kikawada T."/>
            <person name="Gusev O."/>
        </authorList>
    </citation>
    <scope>NUCLEOTIDE SEQUENCE</scope>
    <source>
        <strain evidence="7">NIAS01</strain>
        <tissue evidence="7">Whole body or cell culture</tissue>
    </source>
</reference>
<evidence type="ECO:0000256" key="6">
    <source>
        <dbReference type="ARBA" id="ARBA00073001"/>
    </source>
</evidence>
<dbReference type="AlphaFoldDB" id="A0A9J6BW26"/>
<keyword evidence="5" id="KW-0472">Membrane</keyword>
<dbReference type="GO" id="GO:0016192">
    <property type="term" value="P:vesicle-mediated transport"/>
    <property type="evidence" value="ECO:0007669"/>
    <property type="project" value="InterPro"/>
</dbReference>
<dbReference type="Pfam" id="PF00995">
    <property type="entry name" value="Sec1"/>
    <property type="match status" value="1"/>
</dbReference>
<dbReference type="InterPro" id="IPR043154">
    <property type="entry name" value="Sec-1-like_dom1"/>
</dbReference>
<comment type="caution">
    <text evidence="7">The sequence shown here is derived from an EMBL/GenBank/DDBJ whole genome shotgun (WGS) entry which is preliminary data.</text>
</comment>
<accession>A0A9J6BW26</accession>
<dbReference type="InterPro" id="IPR043127">
    <property type="entry name" value="Sec-1-like_dom3a"/>
</dbReference>
<keyword evidence="4" id="KW-0653">Protein transport</keyword>
<dbReference type="InterPro" id="IPR027482">
    <property type="entry name" value="Sec1-like_dom2"/>
</dbReference>
<dbReference type="GO" id="GO:0031410">
    <property type="term" value="C:cytoplasmic vesicle"/>
    <property type="evidence" value="ECO:0007669"/>
    <property type="project" value="UniProtKB-ARBA"/>
</dbReference>
<evidence type="ECO:0000313" key="7">
    <source>
        <dbReference type="EMBL" id="KAG5674103.1"/>
    </source>
</evidence>
<gene>
    <name evidence="7" type="ORF">PVAND_004088</name>
</gene>
<dbReference type="Gene3D" id="3.40.50.2060">
    <property type="match status" value="1"/>
</dbReference>
<evidence type="ECO:0000256" key="3">
    <source>
        <dbReference type="ARBA" id="ARBA00022448"/>
    </source>
</evidence>